<dbReference type="GO" id="GO:0006302">
    <property type="term" value="P:double-strand break repair"/>
    <property type="evidence" value="ECO:0007669"/>
    <property type="project" value="TreeGrafter"/>
</dbReference>
<dbReference type="PANTHER" id="PTHR32182:SF0">
    <property type="entry name" value="DNA REPLICATION AND REPAIR PROTEIN RECF"/>
    <property type="match status" value="1"/>
</dbReference>
<gene>
    <name evidence="2" type="ORF">FNB15_01565</name>
</gene>
<dbReference type="SUPFAM" id="SSF52540">
    <property type="entry name" value="P-loop containing nucleoside triphosphate hydrolases"/>
    <property type="match status" value="1"/>
</dbReference>
<reference evidence="2 3" key="1">
    <citation type="submission" date="2019-07" db="EMBL/GenBank/DDBJ databases">
        <title>Genome sequencing for Ferrovibrio sp. K5.</title>
        <authorList>
            <person name="Park S.-J."/>
        </authorList>
    </citation>
    <scope>NUCLEOTIDE SEQUENCE [LARGE SCALE GENOMIC DNA]</scope>
    <source>
        <strain evidence="2 3">K5</strain>
    </source>
</reference>
<feature type="domain" description="Protein CR006 P-loop" evidence="1">
    <location>
        <begin position="11"/>
        <end position="742"/>
    </location>
</feature>
<protein>
    <submittedName>
        <fullName evidence="2">AAA family ATPase</fullName>
    </submittedName>
</protein>
<dbReference type="KEGG" id="fer:FNB15_01565"/>
<dbReference type="EMBL" id="CP041636">
    <property type="protein sequence ID" value="QDO96042.1"/>
    <property type="molecule type" value="Genomic_DNA"/>
</dbReference>
<keyword evidence="3" id="KW-1185">Reference proteome</keyword>
<dbReference type="InterPro" id="IPR027417">
    <property type="entry name" value="P-loop_NTPase"/>
</dbReference>
<dbReference type="InterPro" id="IPR026866">
    <property type="entry name" value="CR006_AAA"/>
</dbReference>
<dbReference type="OrthoDB" id="9789562at2"/>
<evidence type="ECO:0000313" key="3">
    <source>
        <dbReference type="Proteomes" id="UP000317496"/>
    </source>
</evidence>
<dbReference type="GO" id="GO:0000731">
    <property type="term" value="P:DNA synthesis involved in DNA repair"/>
    <property type="evidence" value="ECO:0007669"/>
    <property type="project" value="TreeGrafter"/>
</dbReference>
<dbReference type="PANTHER" id="PTHR32182">
    <property type="entry name" value="DNA REPLICATION AND REPAIR PROTEIN RECF"/>
    <property type="match status" value="1"/>
</dbReference>
<organism evidence="2 3">
    <name type="scientific">Ferrovibrio terrae</name>
    <dbReference type="NCBI Taxonomy" id="2594003"/>
    <lineage>
        <taxon>Bacteria</taxon>
        <taxon>Pseudomonadati</taxon>
        <taxon>Pseudomonadota</taxon>
        <taxon>Alphaproteobacteria</taxon>
        <taxon>Rhodospirillales</taxon>
        <taxon>Rhodospirillaceae</taxon>
        <taxon>Ferrovibrio</taxon>
    </lineage>
</organism>
<evidence type="ECO:0000259" key="1">
    <source>
        <dbReference type="Pfam" id="PF13166"/>
    </source>
</evidence>
<evidence type="ECO:0000313" key="2">
    <source>
        <dbReference type="EMBL" id="QDO96042.1"/>
    </source>
</evidence>
<dbReference type="AlphaFoldDB" id="A0A516GX09"/>
<dbReference type="RefSeq" id="WP_144067023.1">
    <property type="nucleotide sequence ID" value="NZ_CP041636.1"/>
</dbReference>
<dbReference type="Proteomes" id="UP000317496">
    <property type="component" value="Chromosome"/>
</dbReference>
<name>A0A516GX09_9PROT</name>
<dbReference type="Gene3D" id="3.40.50.300">
    <property type="entry name" value="P-loop containing nucleotide triphosphate hydrolases"/>
    <property type="match status" value="1"/>
</dbReference>
<dbReference type="Pfam" id="PF13166">
    <property type="entry name" value="AAA_13"/>
    <property type="match status" value="1"/>
</dbReference>
<accession>A0A516GX09</accession>
<sequence length="752" mass="84518">MLNRIAEISNVGRFHKASQKGVELNRFNLFFASNGCGKTTVCAVLRSLASGESAYITERATLGGDASPKVKILTDDRTITFDGAWSATLPNISIFDSAFISENVHAGDYIDRDHRRKQLEVIVGRAGVALKKDVDDLDAAIREKNVEILSRRRDLEKEIKPHGINVDDYLELEKVGSIDDLMNEKAIEIKAAERASEISANFLLNELVVPKIPEGVDEIVTATLDRIAEEAEGIVKSRIAMHSMGHEGERWLRAGVSFIKKDECPFCGQGLRALSLIDAYKAYFGEAYAKFIDEVQKLEFAFVSQLGPQNVSLISVEYSENGRAIGFWGQFLDVKDSKVDISDYPVVIADFQRIALDYVRRKLQNPLSKIELGSDYRSAESGIRDLVDRLGAYNSEVGLKNEKIKHLKAATRKANLDDLRSQFKLLNLQKRRHEPDMAAYCTALQALMAEKVELDERKKLARNRLDVYFQSMTKRYEDSINKYLTRFAADFRMANSLHNYIGGTPSAQYQFLINGHPVDLGDEETPLGQRSFKNTLSAGDKSTLALAFFLAQLDNDPDKAKKIVVFDDPFNSQDRSRRVQTAHLLKKFGSECAQLFLFSHDAFFINELHSVLDAHTVTCQQFVKAKHKTNMSEWDIYQEVQDVYFKQHAELTDFVATDSCSELRLIAGNVRPVLEAHLRYRFPGDFKSSKSLGVMIGVIRGAGQAHALFEHLQDLESVNSFGTKYHHMNAPAVDHDEIKAHAILALELAKGY</sequence>
<proteinExistence type="predicted"/>